<gene>
    <name evidence="7" type="ORF">N561_03465</name>
</gene>
<dbReference type="PATRIC" id="fig|1195244.3.peg.674"/>
<accession>U1H3D8</accession>
<keyword evidence="2" id="KW-1003">Cell membrane</keyword>
<name>U1H3D8_9PAST</name>
<feature type="transmembrane region" description="Helical" evidence="6">
    <location>
        <begin position="254"/>
        <end position="273"/>
    </location>
</feature>
<feature type="transmembrane region" description="Helical" evidence="6">
    <location>
        <begin position="285"/>
        <end position="303"/>
    </location>
</feature>
<dbReference type="EMBL" id="AVOX01000012">
    <property type="protein sequence ID" value="ERF78951.1"/>
    <property type="molecule type" value="Genomic_DNA"/>
</dbReference>
<evidence type="ECO:0000313" key="7">
    <source>
        <dbReference type="EMBL" id="ERF78951.1"/>
    </source>
</evidence>
<evidence type="ECO:0000256" key="2">
    <source>
        <dbReference type="ARBA" id="ARBA00022475"/>
    </source>
</evidence>
<evidence type="ECO:0000256" key="5">
    <source>
        <dbReference type="ARBA" id="ARBA00023136"/>
    </source>
</evidence>
<dbReference type="Proteomes" id="UP000016529">
    <property type="component" value="Unassembled WGS sequence"/>
</dbReference>
<feature type="transmembrane region" description="Helical" evidence="6">
    <location>
        <begin position="170"/>
        <end position="192"/>
    </location>
</feature>
<dbReference type="InterPro" id="IPR050833">
    <property type="entry name" value="Poly_Biosynth_Transport"/>
</dbReference>
<comment type="subcellular location">
    <subcellularLocation>
        <location evidence="1">Cell membrane</location>
        <topology evidence="1">Multi-pass membrane protein</topology>
    </subcellularLocation>
</comment>
<dbReference type="Pfam" id="PF01943">
    <property type="entry name" value="Polysacc_synt"/>
    <property type="match status" value="1"/>
</dbReference>
<dbReference type="RefSeq" id="WP_021461259.1">
    <property type="nucleotide sequence ID" value="NZ_AVOX01000012.1"/>
</dbReference>
<keyword evidence="3 6" id="KW-0812">Transmembrane</keyword>
<keyword evidence="5 6" id="KW-0472">Membrane</keyword>
<organism evidence="7 8">
    <name type="scientific">Gallibacterium anatis 12656/12</name>
    <dbReference type="NCBI Taxonomy" id="1195244"/>
    <lineage>
        <taxon>Bacteria</taxon>
        <taxon>Pseudomonadati</taxon>
        <taxon>Pseudomonadota</taxon>
        <taxon>Gammaproteobacteria</taxon>
        <taxon>Pasteurellales</taxon>
        <taxon>Pasteurellaceae</taxon>
        <taxon>Gallibacterium</taxon>
    </lineage>
</organism>
<evidence type="ECO:0000256" key="1">
    <source>
        <dbReference type="ARBA" id="ARBA00004651"/>
    </source>
</evidence>
<dbReference type="InterPro" id="IPR002797">
    <property type="entry name" value="Polysacc_synth"/>
</dbReference>
<feature type="transmembrane region" description="Helical" evidence="6">
    <location>
        <begin position="115"/>
        <end position="132"/>
    </location>
</feature>
<keyword evidence="4 6" id="KW-1133">Transmembrane helix</keyword>
<evidence type="ECO:0000256" key="3">
    <source>
        <dbReference type="ARBA" id="ARBA00022692"/>
    </source>
</evidence>
<evidence type="ECO:0000256" key="4">
    <source>
        <dbReference type="ARBA" id="ARBA00022989"/>
    </source>
</evidence>
<evidence type="ECO:0000313" key="8">
    <source>
        <dbReference type="Proteomes" id="UP000016529"/>
    </source>
</evidence>
<feature type="transmembrane region" description="Helical" evidence="6">
    <location>
        <begin position="82"/>
        <end position="109"/>
    </location>
</feature>
<dbReference type="GO" id="GO:0005886">
    <property type="term" value="C:plasma membrane"/>
    <property type="evidence" value="ECO:0007669"/>
    <property type="project" value="UniProtKB-SubCell"/>
</dbReference>
<protein>
    <submittedName>
        <fullName evidence="7">Uncharacterized protein</fullName>
    </submittedName>
</protein>
<feature type="transmembrane region" description="Helical" evidence="6">
    <location>
        <begin position="381"/>
        <end position="401"/>
    </location>
</feature>
<sequence>MSKKVLISNFLSLSVLQVFSYALPLLTLPYLVKVLTPSYYGLISFSQSIAVFLFIIVDFGFNFSAVRQIASYQNNIKKLIEIFSSVMLIKTILLLFSFFLLVLIITIFQKFEENKYVYFLSFLYVVGQAYFPSWFFQGIEKMKFITFINVCIKISFTLLIFIFVKTEQDFYLVPIFNGIGFCIAAIVAIYIIRLKFKISFEFQKIKTILVYFFDSWKYFLSNISVNLYSNANTFFLGLVTTNTIVGYYSMAEQLYKAMVAFFGPISTALYPYMTRTKDISLYRKILLYIFVLCFFILMGLLYLDDFILTLFYRIEINILVIRLFDLFSFLFIIATISCMLGYPFLGALGYVEEANNSIIFGAVLHMISILFLYVTYSISPINIMIATLITEIFILVYRVFYSYKLVYKERF</sequence>
<feature type="transmembrane region" description="Helical" evidence="6">
    <location>
        <begin position="39"/>
        <end position="61"/>
    </location>
</feature>
<feature type="transmembrane region" description="Helical" evidence="6">
    <location>
        <begin position="357"/>
        <end position="375"/>
    </location>
</feature>
<dbReference type="AlphaFoldDB" id="U1H3D8"/>
<feature type="transmembrane region" description="Helical" evidence="6">
    <location>
        <begin position="144"/>
        <end position="164"/>
    </location>
</feature>
<dbReference type="PANTHER" id="PTHR30250">
    <property type="entry name" value="PST FAMILY PREDICTED COLANIC ACID TRANSPORTER"/>
    <property type="match status" value="1"/>
</dbReference>
<reference evidence="7 8" key="1">
    <citation type="journal article" date="2013" name="Genome Announc.">
        <title>Draft Genome Sequence of Gallibacterium anatis bv. haemolytica 12656-12 Liver, an Isolate Obtained from the Liver of a Septicemic Chicken.</title>
        <authorList>
            <person name="Kudirkiene E."/>
            <person name="Christensen H."/>
            <person name="Bojesen A.M."/>
        </authorList>
    </citation>
    <scope>NUCLEOTIDE SEQUENCE [LARGE SCALE GENOMIC DNA]</scope>
    <source>
        <strain evidence="7">12656/12</strain>
    </source>
</reference>
<proteinExistence type="predicted"/>
<dbReference type="PANTHER" id="PTHR30250:SF11">
    <property type="entry name" value="O-ANTIGEN TRANSPORTER-RELATED"/>
    <property type="match status" value="1"/>
</dbReference>
<feature type="transmembrane region" description="Helical" evidence="6">
    <location>
        <begin position="323"/>
        <end position="345"/>
    </location>
</feature>
<comment type="caution">
    <text evidence="7">The sequence shown here is derived from an EMBL/GenBank/DDBJ whole genome shotgun (WGS) entry which is preliminary data.</text>
</comment>
<evidence type="ECO:0000256" key="6">
    <source>
        <dbReference type="SAM" id="Phobius"/>
    </source>
</evidence>
<feature type="transmembrane region" description="Helical" evidence="6">
    <location>
        <begin position="227"/>
        <end position="248"/>
    </location>
</feature>